<organism evidence="5">
    <name type="scientific">marine sediment metagenome</name>
    <dbReference type="NCBI Taxonomy" id="412755"/>
    <lineage>
        <taxon>unclassified sequences</taxon>
        <taxon>metagenomes</taxon>
        <taxon>ecological metagenomes</taxon>
    </lineage>
</organism>
<gene>
    <name evidence="5" type="ORF">S06H3_59648</name>
</gene>
<name>X1P553_9ZZZZ</name>
<dbReference type="Pfam" id="PF22919">
    <property type="entry name" value="ATP-synt_VA_C"/>
    <property type="match status" value="1"/>
</dbReference>
<evidence type="ECO:0000259" key="4">
    <source>
        <dbReference type="Pfam" id="PF22919"/>
    </source>
</evidence>
<reference evidence="5" key="1">
    <citation type="journal article" date="2014" name="Front. Microbiol.">
        <title>High frequency of phylogenetically diverse reductive dehalogenase-homologous genes in deep subseafloor sedimentary metagenomes.</title>
        <authorList>
            <person name="Kawai M."/>
            <person name="Futagami T."/>
            <person name="Toyoda A."/>
            <person name="Takaki Y."/>
            <person name="Nishi S."/>
            <person name="Hori S."/>
            <person name="Arai W."/>
            <person name="Tsubouchi T."/>
            <person name="Morono Y."/>
            <person name="Uchiyama I."/>
            <person name="Ito T."/>
            <person name="Fujiyama A."/>
            <person name="Inagaki F."/>
            <person name="Takami H."/>
        </authorList>
    </citation>
    <scope>NUCLEOTIDE SEQUENCE</scope>
    <source>
        <strain evidence="5">Expedition CK06-06</strain>
    </source>
</reference>
<dbReference type="EMBL" id="BARV01038785">
    <property type="protein sequence ID" value="GAI50953.1"/>
    <property type="molecule type" value="Genomic_DNA"/>
</dbReference>
<evidence type="ECO:0000256" key="1">
    <source>
        <dbReference type="ARBA" id="ARBA00008936"/>
    </source>
</evidence>
<dbReference type="InterPro" id="IPR055190">
    <property type="entry name" value="ATP-synt_VA_C"/>
</dbReference>
<evidence type="ECO:0000256" key="3">
    <source>
        <dbReference type="ARBA" id="ARBA00023065"/>
    </source>
</evidence>
<dbReference type="PANTHER" id="PTHR43389:SF4">
    <property type="entry name" value="V-TYPE PROTON ATPASE SUBUNIT B"/>
    <property type="match status" value="1"/>
</dbReference>
<dbReference type="PANTHER" id="PTHR43389">
    <property type="entry name" value="V-TYPE PROTON ATPASE SUBUNIT B"/>
    <property type="match status" value="1"/>
</dbReference>
<keyword evidence="3" id="KW-0406">Ion transport</keyword>
<dbReference type="AlphaFoldDB" id="X1P553"/>
<dbReference type="InterPro" id="IPR022879">
    <property type="entry name" value="V-ATPase_su_B/beta"/>
</dbReference>
<protein>
    <recommendedName>
        <fullName evidence="4">ATP synthase A/B type C-terminal domain-containing protein</fullName>
    </recommendedName>
</protein>
<comment type="similarity">
    <text evidence="1">Belongs to the ATPase alpha/beta chains family.</text>
</comment>
<evidence type="ECO:0000256" key="2">
    <source>
        <dbReference type="ARBA" id="ARBA00022448"/>
    </source>
</evidence>
<keyword evidence="2" id="KW-0813">Transport</keyword>
<dbReference type="Gene3D" id="3.40.50.12240">
    <property type="match status" value="1"/>
</dbReference>
<proteinExistence type="inferred from homology"/>
<comment type="caution">
    <text evidence="5">The sequence shown here is derived from an EMBL/GenBank/DDBJ whole genome shotgun (WGS) entry which is preliminary data.</text>
</comment>
<evidence type="ECO:0000313" key="5">
    <source>
        <dbReference type="EMBL" id="GAI50953.1"/>
    </source>
</evidence>
<accession>X1P553</accession>
<dbReference type="GO" id="GO:0006811">
    <property type="term" value="P:monoatomic ion transport"/>
    <property type="evidence" value="ECO:0007669"/>
    <property type="project" value="UniProtKB-KW"/>
</dbReference>
<feature type="non-terminal residue" evidence="5">
    <location>
        <position position="1"/>
    </location>
</feature>
<sequence>ALGERDKIYLANADAFERKFISQSEFEKRKIEDTLDIAWRLFSALPEEDLKLISEKFIKRYLPKYSRKT</sequence>
<feature type="domain" description="ATP synthase A/B type C-terminal" evidence="4">
    <location>
        <begin position="1"/>
        <end position="61"/>
    </location>
</feature>